<evidence type="ECO:0000313" key="6">
    <source>
        <dbReference type="Proteomes" id="UP000557566"/>
    </source>
</evidence>
<dbReference type="InterPro" id="IPR036318">
    <property type="entry name" value="FAD-bd_PCMH-like_sf"/>
</dbReference>
<comment type="similarity">
    <text evidence="1">Belongs to the oxygen-dependent FAD-linked oxidoreductase family.</text>
</comment>
<reference evidence="5 6" key="1">
    <citation type="journal article" date="2020" name="Genome Biol. Evol.">
        <title>A new high-quality draft genome assembly of the Chinese cordyceps Ophiocordyceps sinensis.</title>
        <authorList>
            <person name="Shu R."/>
            <person name="Zhang J."/>
            <person name="Meng Q."/>
            <person name="Zhang H."/>
            <person name="Zhou G."/>
            <person name="Li M."/>
            <person name="Wu P."/>
            <person name="Zhao Y."/>
            <person name="Chen C."/>
            <person name="Qin Q."/>
        </authorList>
    </citation>
    <scope>NUCLEOTIDE SEQUENCE [LARGE SCALE GENOMIC DNA]</scope>
    <source>
        <strain evidence="5 6">IOZ07</strain>
    </source>
</reference>
<dbReference type="GO" id="GO:0071949">
    <property type="term" value="F:FAD binding"/>
    <property type="evidence" value="ECO:0007669"/>
    <property type="project" value="InterPro"/>
</dbReference>
<protein>
    <recommendedName>
        <fullName evidence="4">FAD-binding PCMH-type domain-containing protein</fullName>
    </recommendedName>
</protein>
<sequence length="578" mass="61639">MLRQPTSFPRALLLILALVWQVTPSFPGSNASHCKCLPGDECWPSKTEWAAFNATVGGRLVATAPLASPCHYDASAAYDAEECAALKNAWGFPETHYSTSSSPMAAWFANNSCSPFMPPSAPCVADAYVQYAVRAAGVSDYQATLAFATKKKIRLVIRNTGHDYFGKSTGAGALALWTHFLKETPIIKAYSSDSFRGTAMRLGAGVQAFEAYAAADQAGLAVVGGACSTVGVAGGYSQGGGLGPLSSAFGLGADQVLEWEVVLASGQHVVATPTRYKDLYWALSGGGGGTYAAVLSMTVRAHPAVKVASANLTFTDAGVSGQSFTEAVKTFLSTLPRLAEAGTWSSFYVAGSAFRLVPVFGPNLDAATLQALLDPTLAALNKSGISYEYHLETFDTFLSAYDSMVVLENVTEANLGGRLIPRTLLETKDSVASLMEAFQLILDAGGVVSGIVSNQTNFPLNRVENSVNPALRESVISVVFGLPYNHAEYAGNIPLQQEITNTFMPRLEALTPGGGSYLNEGDINQPNWQTAFYGVNYPALRRIKEKYDAHGLFYGLTAVGSEKWEYRMRTDGRLCRVE</sequence>
<gene>
    <name evidence="5" type="ORF">G6O67_002861</name>
</gene>
<keyword evidence="2" id="KW-0560">Oxidoreductase</keyword>
<name>A0A8H4V7P0_9HYPO</name>
<evidence type="ECO:0000256" key="1">
    <source>
        <dbReference type="ARBA" id="ARBA00005466"/>
    </source>
</evidence>
<dbReference type="SUPFAM" id="SSF56176">
    <property type="entry name" value="FAD-binding/transporter-associated domain-like"/>
    <property type="match status" value="1"/>
</dbReference>
<dbReference type="Pfam" id="PF08031">
    <property type="entry name" value="BBE"/>
    <property type="match status" value="1"/>
</dbReference>
<dbReference type="PANTHER" id="PTHR13878:SF91">
    <property type="entry name" value="FAD BINDING DOMAIN PROTEIN (AFU_ORTHOLOGUE AFUA_6G12070)-RELATED"/>
    <property type="match status" value="1"/>
</dbReference>
<keyword evidence="3" id="KW-0732">Signal</keyword>
<dbReference type="Gene3D" id="3.30.465.10">
    <property type="match status" value="2"/>
</dbReference>
<dbReference type="OrthoDB" id="9983560at2759"/>
<evidence type="ECO:0000313" key="5">
    <source>
        <dbReference type="EMBL" id="KAF4511023.1"/>
    </source>
</evidence>
<dbReference type="InterPro" id="IPR050432">
    <property type="entry name" value="FAD-linked_Oxidoreductases_BP"/>
</dbReference>
<dbReference type="Proteomes" id="UP000557566">
    <property type="component" value="Unassembled WGS sequence"/>
</dbReference>
<feature type="signal peptide" evidence="3">
    <location>
        <begin position="1"/>
        <end position="24"/>
    </location>
</feature>
<dbReference type="InterPro" id="IPR016169">
    <property type="entry name" value="FAD-bd_PCMH_sub2"/>
</dbReference>
<dbReference type="InterPro" id="IPR012951">
    <property type="entry name" value="BBE"/>
</dbReference>
<dbReference type="GO" id="GO:0016491">
    <property type="term" value="F:oxidoreductase activity"/>
    <property type="evidence" value="ECO:0007669"/>
    <property type="project" value="UniProtKB-KW"/>
</dbReference>
<feature type="chain" id="PRO_5034776993" description="FAD-binding PCMH-type domain-containing protein" evidence="3">
    <location>
        <begin position="25"/>
        <end position="578"/>
    </location>
</feature>
<dbReference type="AlphaFoldDB" id="A0A8H4V7P0"/>
<accession>A0A8H4V7P0</accession>
<evidence type="ECO:0000256" key="2">
    <source>
        <dbReference type="ARBA" id="ARBA00023002"/>
    </source>
</evidence>
<organism evidence="5 6">
    <name type="scientific">Ophiocordyceps sinensis</name>
    <dbReference type="NCBI Taxonomy" id="72228"/>
    <lineage>
        <taxon>Eukaryota</taxon>
        <taxon>Fungi</taxon>
        <taxon>Dikarya</taxon>
        <taxon>Ascomycota</taxon>
        <taxon>Pezizomycotina</taxon>
        <taxon>Sordariomycetes</taxon>
        <taxon>Hypocreomycetidae</taxon>
        <taxon>Hypocreales</taxon>
        <taxon>Ophiocordycipitaceae</taxon>
        <taxon>Ophiocordyceps</taxon>
    </lineage>
</organism>
<dbReference type="Pfam" id="PF01565">
    <property type="entry name" value="FAD_binding_4"/>
    <property type="match status" value="1"/>
</dbReference>
<proteinExistence type="inferred from homology"/>
<keyword evidence="6" id="KW-1185">Reference proteome</keyword>
<comment type="caution">
    <text evidence="5">The sequence shown here is derived from an EMBL/GenBank/DDBJ whole genome shotgun (WGS) entry which is preliminary data.</text>
</comment>
<dbReference type="PANTHER" id="PTHR13878">
    <property type="entry name" value="GULONOLACTONE OXIDASE"/>
    <property type="match status" value="1"/>
</dbReference>
<evidence type="ECO:0000259" key="4">
    <source>
        <dbReference type="PROSITE" id="PS51387"/>
    </source>
</evidence>
<dbReference type="PROSITE" id="PS51387">
    <property type="entry name" value="FAD_PCMH"/>
    <property type="match status" value="1"/>
</dbReference>
<evidence type="ECO:0000256" key="3">
    <source>
        <dbReference type="SAM" id="SignalP"/>
    </source>
</evidence>
<dbReference type="EMBL" id="JAAVMX010000003">
    <property type="protein sequence ID" value="KAF4511023.1"/>
    <property type="molecule type" value="Genomic_DNA"/>
</dbReference>
<dbReference type="InterPro" id="IPR016166">
    <property type="entry name" value="FAD-bd_PCMH"/>
</dbReference>
<dbReference type="InterPro" id="IPR006094">
    <property type="entry name" value="Oxid_FAD_bind_N"/>
</dbReference>
<feature type="domain" description="FAD-binding PCMH-type" evidence="4">
    <location>
        <begin position="121"/>
        <end position="304"/>
    </location>
</feature>